<dbReference type="AlphaFoldDB" id="R4WXW4"/>
<organism evidence="2 3">
    <name type="scientific">Caballeronia insecticola</name>
    <dbReference type="NCBI Taxonomy" id="758793"/>
    <lineage>
        <taxon>Bacteria</taxon>
        <taxon>Pseudomonadati</taxon>
        <taxon>Pseudomonadota</taxon>
        <taxon>Betaproteobacteria</taxon>
        <taxon>Burkholderiales</taxon>
        <taxon>Burkholderiaceae</taxon>
        <taxon>Caballeronia</taxon>
    </lineage>
</organism>
<sequence>MLSERTRRAPPETQTGFGANAEARSEYVEKRPSGKPMPAARRHARAAARAAI</sequence>
<evidence type="ECO:0000256" key="1">
    <source>
        <dbReference type="SAM" id="MobiDB-lite"/>
    </source>
</evidence>
<dbReference type="HOGENOM" id="CLU_3077606_0_0_4"/>
<dbReference type="Proteomes" id="UP000013966">
    <property type="component" value="Chromosome 1"/>
</dbReference>
<reference evidence="2 3" key="1">
    <citation type="journal article" date="2013" name="Genome Announc.">
        <title>Complete Genome Sequence of Burkholderia sp. Strain RPE64, Bacterial Symbiont of the Bean Bug Riptortus pedestris.</title>
        <authorList>
            <person name="Shibata T.F."/>
            <person name="Maeda T."/>
            <person name="Nikoh N."/>
            <person name="Yamaguchi K."/>
            <person name="Oshima K."/>
            <person name="Hattori M."/>
            <person name="Nishiyama T."/>
            <person name="Hasebe M."/>
            <person name="Fukatsu T."/>
            <person name="Kikuchi Y."/>
            <person name="Shigenobu S."/>
        </authorList>
    </citation>
    <scope>NUCLEOTIDE SEQUENCE [LARGE SCALE GENOMIC DNA]</scope>
</reference>
<feature type="region of interest" description="Disordered" evidence="1">
    <location>
        <begin position="1"/>
        <end position="52"/>
    </location>
</feature>
<reference evidence="2 3" key="2">
    <citation type="journal article" date="2018" name="Int. J. Syst. Evol. Microbiol.">
        <title>Burkholderia insecticola sp. nov., a gut symbiotic bacterium of the bean bug Riptortus pedestris.</title>
        <authorList>
            <person name="Takeshita K."/>
            <person name="Tamaki H."/>
            <person name="Ohbayashi T."/>
            <person name="Meng X.-Y."/>
            <person name="Sone T."/>
            <person name="Mitani Y."/>
            <person name="Peeters C."/>
            <person name="Kikuchi Y."/>
            <person name="Vandamme P."/>
        </authorList>
    </citation>
    <scope>NUCLEOTIDE SEQUENCE [LARGE SCALE GENOMIC DNA]</scope>
    <source>
        <strain evidence="2">RPE64</strain>
    </source>
</reference>
<proteinExistence type="predicted"/>
<gene>
    <name evidence="2" type="ORF">BRPE64_ACDS22220</name>
</gene>
<feature type="compositionally biased region" description="Basic and acidic residues" evidence="1">
    <location>
        <begin position="1"/>
        <end position="10"/>
    </location>
</feature>
<dbReference type="KEGG" id="buo:BRPE64_ACDS22220"/>
<keyword evidence="3" id="KW-1185">Reference proteome</keyword>
<accession>R4WXW4</accession>
<name>R4WXW4_9BURK</name>
<dbReference type="PATRIC" id="fig|758793.3.peg.2225"/>
<dbReference type="EMBL" id="AP013058">
    <property type="protein sequence ID" value="BAN23976.1"/>
    <property type="molecule type" value="Genomic_DNA"/>
</dbReference>
<evidence type="ECO:0000313" key="3">
    <source>
        <dbReference type="Proteomes" id="UP000013966"/>
    </source>
</evidence>
<feature type="compositionally biased region" description="Basic and acidic residues" evidence="1">
    <location>
        <begin position="23"/>
        <end position="32"/>
    </location>
</feature>
<evidence type="ECO:0000313" key="2">
    <source>
        <dbReference type="EMBL" id="BAN23976.1"/>
    </source>
</evidence>
<protein>
    <submittedName>
        <fullName evidence="2">Uncharacterized protein</fullName>
    </submittedName>
</protein>